<reference evidence="2" key="1">
    <citation type="submission" date="2023-03" db="EMBL/GenBank/DDBJ databases">
        <title>Massive genome expansion in bonnet fungi (Mycena s.s.) driven by repeated elements and novel gene families across ecological guilds.</title>
        <authorList>
            <consortium name="Lawrence Berkeley National Laboratory"/>
            <person name="Harder C.B."/>
            <person name="Miyauchi S."/>
            <person name="Viragh M."/>
            <person name="Kuo A."/>
            <person name="Thoen E."/>
            <person name="Andreopoulos B."/>
            <person name="Lu D."/>
            <person name="Skrede I."/>
            <person name="Drula E."/>
            <person name="Henrissat B."/>
            <person name="Morin E."/>
            <person name="Kohler A."/>
            <person name="Barry K."/>
            <person name="LaButti K."/>
            <person name="Morin E."/>
            <person name="Salamov A."/>
            <person name="Lipzen A."/>
            <person name="Mereny Z."/>
            <person name="Hegedus B."/>
            <person name="Baldrian P."/>
            <person name="Stursova M."/>
            <person name="Weitz H."/>
            <person name="Taylor A."/>
            <person name="Grigoriev I.V."/>
            <person name="Nagy L.G."/>
            <person name="Martin F."/>
            <person name="Kauserud H."/>
        </authorList>
    </citation>
    <scope>NUCLEOTIDE SEQUENCE</scope>
    <source>
        <strain evidence="2">CBHHK182m</strain>
    </source>
</reference>
<feature type="region of interest" description="Disordered" evidence="1">
    <location>
        <begin position="1"/>
        <end position="58"/>
    </location>
</feature>
<proteinExistence type="predicted"/>
<sequence>MPRGKFLRAAPVPWADTRGFHSSQISGPQTHSNLKSPPNDTGQRTYYGIANTPRTERHGRNKLELQRKARERMAKRRAELKKSDEAWAAYTAKAREDAARTARWAKLSIAKLGFTAWHEGYLRRHPRQPHVLEEDLPEWPESSDSETDASTANIPPPPPASAGYEAEVNYFLDYLDPTTAPDYMPKPGEQPYFQRGKRRWN</sequence>
<name>A0AAD7DW90_9AGAR</name>
<feature type="region of interest" description="Disordered" evidence="1">
    <location>
        <begin position="179"/>
        <end position="201"/>
    </location>
</feature>
<keyword evidence="3" id="KW-1185">Reference proteome</keyword>
<evidence type="ECO:0000256" key="1">
    <source>
        <dbReference type="SAM" id="MobiDB-lite"/>
    </source>
</evidence>
<feature type="compositionally biased region" description="Polar residues" evidence="1">
    <location>
        <begin position="20"/>
        <end position="44"/>
    </location>
</feature>
<evidence type="ECO:0000313" key="3">
    <source>
        <dbReference type="Proteomes" id="UP001215598"/>
    </source>
</evidence>
<organism evidence="2 3">
    <name type="scientific">Mycena metata</name>
    <dbReference type="NCBI Taxonomy" id="1033252"/>
    <lineage>
        <taxon>Eukaryota</taxon>
        <taxon>Fungi</taxon>
        <taxon>Dikarya</taxon>
        <taxon>Basidiomycota</taxon>
        <taxon>Agaricomycotina</taxon>
        <taxon>Agaricomycetes</taxon>
        <taxon>Agaricomycetidae</taxon>
        <taxon>Agaricales</taxon>
        <taxon>Marasmiineae</taxon>
        <taxon>Mycenaceae</taxon>
        <taxon>Mycena</taxon>
    </lineage>
</organism>
<accession>A0AAD7DW90</accession>
<comment type="caution">
    <text evidence="2">The sequence shown here is derived from an EMBL/GenBank/DDBJ whole genome shotgun (WGS) entry which is preliminary data.</text>
</comment>
<dbReference type="Proteomes" id="UP001215598">
    <property type="component" value="Unassembled WGS sequence"/>
</dbReference>
<dbReference type="AlphaFoldDB" id="A0AAD7DW90"/>
<gene>
    <name evidence="2" type="ORF">B0H16DRAFT_1484090</name>
</gene>
<evidence type="ECO:0000313" key="2">
    <source>
        <dbReference type="EMBL" id="KAJ7699816.1"/>
    </source>
</evidence>
<dbReference type="EMBL" id="JARKIB010000565">
    <property type="protein sequence ID" value="KAJ7699816.1"/>
    <property type="molecule type" value="Genomic_DNA"/>
</dbReference>
<feature type="region of interest" description="Disordered" evidence="1">
    <location>
        <begin position="136"/>
        <end position="163"/>
    </location>
</feature>
<protein>
    <submittedName>
        <fullName evidence="2">Uncharacterized protein</fullName>
    </submittedName>
</protein>
<feature type="compositionally biased region" description="Acidic residues" evidence="1">
    <location>
        <begin position="136"/>
        <end position="147"/>
    </location>
</feature>